<name>A0A481YZL6_9VIRU</name>
<accession>A0A481YZL6</accession>
<feature type="region of interest" description="Disordered" evidence="1">
    <location>
        <begin position="158"/>
        <end position="201"/>
    </location>
</feature>
<dbReference type="EMBL" id="MK500388">
    <property type="protein sequence ID" value="QBK88361.1"/>
    <property type="molecule type" value="Genomic_DNA"/>
</dbReference>
<evidence type="ECO:0000256" key="1">
    <source>
        <dbReference type="SAM" id="MobiDB-lite"/>
    </source>
</evidence>
<proteinExistence type="predicted"/>
<feature type="compositionally biased region" description="Basic and acidic residues" evidence="1">
    <location>
        <begin position="166"/>
        <end position="183"/>
    </location>
</feature>
<evidence type="ECO:0000313" key="2">
    <source>
        <dbReference type="EMBL" id="QBK88361.1"/>
    </source>
</evidence>
<gene>
    <name evidence="2" type="ORF">LCMiAC01_00250</name>
</gene>
<organism evidence="2">
    <name type="scientific">Mimivirus LCMiAC01</name>
    <dbReference type="NCBI Taxonomy" id="2506608"/>
    <lineage>
        <taxon>Viruses</taxon>
        <taxon>Varidnaviria</taxon>
        <taxon>Bamfordvirae</taxon>
        <taxon>Nucleocytoviricota</taxon>
        <taxon>Megaviricetes</taxon>
        <taxon>Imitervirales</taxon>
        <taxon>Mimiviridae</taxon>
        <taxon>Klosneuvirinae</taxon>
    </lineage>
</organism>
<protein>
    <submittedName>
        <fullName evidence="2">Uncharacterized protein</fullName>
    </submittedName>
</protein>
<sequence>MRKIDKNIFYKANESIESDNVYTNELDESSIDISENLFTKDPPSAYNKIFGNTYNDLVESAFSHNSITHYYPISGYINMYKPIKKLRQIKDIVLPNHITQKPNTSIRNYIPANNPIKEYNVPFASEVTDTFELKNNLLDIQRNLIDIELIPREYMPISHRQQGGYDDNKRTSESFESSSEKSASHNTSSHNVSSHDVSSQKHNVSSLYKSDISSTDSSISLLKVYSESSVDAYNPKITSSDMISITPALSQTITEIK</sequence>
<reference evidence="2" key="1">
    <citation type="journal article" date="2019" name="MBio">
        <title>Virus Genomes from Deep Sea Sediments Expand the Ocean Megavirome and Support Independent Origins of Viral Gigantism.</title>
        <authorList>
            <person name="Backstrom D."/>
            <person name="Yutin N."/>
            <person name="Jorgensen S.L."/>
            <person name="Dharamshi J."/>
            <person name="Homa F."/>
            <person name="Zaremba-Niedwiedzka K."/>
            <person name="Spang A."/>
            <person name="Wolf Y.I."/>
            <person name="Koonin E.V."/>
            <person name="Ettema T.J."/>
        </authorList>
    </citation>
    <scope>NUCLEOTIDE SEQUENCE</scope>
</reference>
<feature type="compositionally biased region" description="Low complexity" evidence="1">
    <location>
        <begin position="184"/>
        <end position="197"/>
    </location>
</feature>